<dbReference type="Pfam" id="PF00467">
    <property type="entry name" value="KOW"/>
    <property type="match status" value="1"/>
</dbReference>
<dbReference type="Proteomes" id="UP001213000">
    <property type="component" value="Unassembled WGS sequence"/>
</dbReference>
<protein>
    <recommendedName>
        <fullName evidence="2">KOW domain-containing protein</fullName>
    </recommendedName>
</protein>
<dbReference type="InterPro" id="IPR005824">
    <property type="entry name" value="KOW"/>
</dbReference>
<evidence type="ECO:0000259" key="2">
    <source>
        <dbReference type="SMART" id="SM00739"/>
    </source>
</evidence>
<organism evidence="3 4">
    <name type="scientific">Leucocoprinus birnbaumii</name>
    <dbReference type="NCBI Taxonomy" id="56174"/>
    <lineage>
        <taxon>Eukaryota</taxon>
        <taxon>Fungi</taxon>
        <taxon>Dikarya</taxon>
        <taxon>Basidiomycota</taxon>
        <taxon>Agaricomycotina</taxon>
        <taxon>Agaricomycetes</taxon>
        <taxon>Agaricomycetidae</taxon>
        <taxon>Agaricales</taxon>
        <taxon>Agaricineae</taxon>
        <taxon>Agaricaceae</taxon>
        <taxon>Leucocoprinus</taxon>
    </lineage>
</organism>
<dbReference type="Gene3D" id="2.30.30.30">
    <property type="match status" value="1"/>
</dbReference>
<gene>
    <name evidence="3" type="ORF">NP233_g11423</name>
</gene>
<sequence length="769" mass="85439">MMVDHGRHGGRPKWARNQTPKFRGTWVRLACKNVIFVKQQKNPKPRPLTRDEAFVVLRDHPDPGLVGRPGTWIRLNRGKHQRDLAFVLENDDNLYLTIALIPRLDYTRSLKRYDEEEKDSSEGKEQGNAGATVAGATGNDEPVNDEGAGDKDDESIISSDEEFKIPYEWLFEDREYDEDGYFVAADVDATQYKIGATPTLQELESFEGCLSIPRAVLGSQLRNLEVSSLKPGVRVRTLIPGSTMYEGLVENVVDDVVHIFVPSLWELVRVQVDYVYRWFKIGDRVEILAGSSKGNTGWIVNVDDVEKKVVVHDHIKDAETRISFNFIEYTEDSFKSGKFDPSSSNSKEKRRMNVPEVPALVSHGVIKLPRHILLQHLVGVEAIVENGSGRSGIVKGIDLYGVASIVDGGAGPDAGKVFEASLADLLFHLDRAGPYYRLENDTELRPIPKSAPAVLYQKLKSMEVLVVRGGFKGHRGTVTSINENGDALVSFPGAHVSSGKLQKIHAYDMVYRQYAGSSYKQLDDKKNLVPAPAADKYALEGFRDIKTGPDPEDPDFQYHWIPRASTSANLSSADADFEASVWCAGSTSANTEATAAPQESFDWGDQAQVPTEGETVTSEAEVLQELAIEDPSHYLRRLVAITMKKDPKAKVLFQVRDKVPDHEIYSGWEGYFVALDGLVVSLSVTKVKGAVQHSRGTVIRVPYQGILPLPPTQERDLVVVCDPSKPMGGETWWVKQFGVQDCVICPNSRAKSIVWTVPTWLLARVVPKR</sequence>
<dbReference type="InterPro" id="IPR008991">
    <property type="entry name" value="Translation_prot_SH3-like_sf"/>
</dbReference>
<dbReference type="GO" id="GO:0003735">
    <property type="term" value="F:structural constituent of ribosome"/>
    <property type="evidence" value="ECO:0007669"/>
    <property type="project" value="InterPro"/>
</dbReference>
<feature type="domain" description="KOW" evidence="2">
    <location>
        <begin position="457"/>
        <end position="484"/>
    </location>
</feature>
<dbReference type="SMART" id="SM00739">
    <property type="entry name" value="KOW"/>
    <property type="match status" value="2"/>
</dbReference>
<feature type="compositionally biased region" description="Low complexity" evidence="1">
    <location>
        <begin position="126"/>
        <end position="139"/>
    </location>
</feature>
<evidence type="ECO:0000313" key="3">
    <source>
        <dbReference type="EMBL" id="KAJ3558812.1"/>
    </source>
</evidence>
<feature type="compositionally biased region" description="Basic and acidic residues" evidence="1">
    <location>
        <begin position="115"/>
        <end position="125"/>
    </location>
</feature>
<dbReference type="AlphaFoldDB" id="A0AAD5VGL0"/>
<dbReference type="InterPro" id="IPR014722">
    <property type="entry name" value="Rib_uL2_dom2"/>
</dbReference>
<dbReference type="GO" id="GO:0005840">
    <property type="term" value="C:ribosome"/>
    <property type="evidence" value="ECO:0007669"/>
    <property type="project" value="InterPro"/>
</dbReference>
<comment type="caution">
    <text evidence="3">The sequence shown here is derived from an EMBL/GenBank/DDBJ whole genome shotgun (WGS) entry which is preliminary data.</text>
</comment>
<dbReference type="PROSITE" id="PS01108">
    <property type="entry name" value="RIBOSOMAL_L24"/>
    <property type="match status" value="1"/>
</dbReference>
<feature type="region of interest" description="Disordered" evidence="1">
    <location>
        <begin position="115"/>
        <end position="157"/>
    </location>
</feature>
<evidence type="ECO:0000256" key="1">
    <source>
        <dbReference type="SAM" id="MobiDB-lite"/>
    </source>
</evidence>
<feature type="domain" description="KOW" evidence="2">
    <location>
        <begin position="278"/>
        <end position="305"/>
    </location>
</feature>
<dbReference type="SUPFAM" id="SSF50104">
    <property type="entry name" value="Translation proteins SH3-like domain"/>
    <property type="match status" value="1"/>
</dbReference>
<dbReference type="GO" id="GO:0006412">
    <property type="term" value="P:translation"/>
    <property type="evidence" value="ECO:0007669"/>
    <property type="project" value="InterPro"/>
</dbReference>
<reference evidence="3" key="1">
    <citation type="submission" date="2022-07" db="EMBL/GenBank/DDBJ databases">
        <title>Genome Sequence of Leucocoprinus birnbaumii.</title>
        <authorList>
            <person name="Buettner E."/>
        </authorList>
    </citation>
    <scope>NUCLEOTIDE SEQUENCE</scope>
    <source>
        <strain evidence="3">VT141</strain>
    </source>
</reference>
<evidence type="ECO:0000313" key="4">
    <source>
        <dbReference type="Proteomes" id="UP001213000"/>
    </source>
</evidence>
<dbReference type="EMBL" id="JANIEX010001367">
    <property type="protein sequence ID" value="KAJ3558812.1"/>
    <property type="molecule type" value="Genomic_DNA"/>
</dbReference>
<proteinExistence type="predicted"/>
<name>A0AAD5VGL0_9AGAR</name>
<dbReference type="InterPro" id="IPR005825">
    <property type="entry name" value="Ribosomal_uL24_CS"/>
</dbReference>
<accession>A0AAD5VGL0</accession>
<keyword evidence="4" id="KW-1185">Reference proteome</keyword>